<keyword evidence="5" id="KW-1185">Reference proteome</keyword>
<dbReference type="Proteomes" id="UP000241639">
    <property type="component" value="Unassembled WGS sequence"/>
</dbReference>
<dbReference type="NCBIfam" id="TIGR00040">
    <property type="entry name" value="yfcE"/>
    <property type="match status" value="1"/>
</dbReference>
<dbReference type="InterPro" id="IPR029052">
    <property type="entry name" value="Metallo-depent_PP-like"/>
</dbReference>
<feature type="domain" description="Calcineurin-like phosphoesterase" evidence="3">
    <location>
        <begin position="1"/>
        <end position="153"/>
    </location>
</feature>
<accession>A0A2T4Z7W5</accession>
<dbReference type="AlphaFoldDB" id="A0A2T4Z7W5"/>
<comment type="caution">
    <text evidence="4">The sequence shown here is derived from an EMBL/GenBank/DDBJ whole genome shotgun (WGS) entry which is preliminary data.</text>
</comment>
<dbReference type="InterPro" id="IPR000979">
    <property type="entry name" value="Phosphodiesterase_MJ0936/Vps29"/>
</dbReference>
<gene>
    <name evidence="4" type="ORF">C8J48_0554</name>
</gene>
<dbReference type="RefSeq" id="WP_107724844.1">
    <property type="nucleotide sequence ID" value="NZ_PZZP01000001.1"/>
</dbReference>
<dbReference type="GO" id="GO:0046872">
    <property type="term" value="F:metal ion binding"/>
    <property type="evidence" value="ECO:0007669"/>
    <property type="project" value="UniProtKB-KW"/>
</dbReference>
<dbReference type="Pfam" id="PF12850">
    <property type="entry name" value="Metallophos_2"/>
    <property type="match status" value="1"/>
</dbReference>
<comment type="cofactor">
    <cofactor evidence="2">
        <name>a divalent metal cation</name>
        <dbReference type="ChEBI" id="CHEBI:60240"/>
    </cofactor>
</comment>
<dbReference type="EC" id="3.1.4.-" evidence="2"/>
<dbReference type="Gene3D" id="3.60.21.10">
    <property type="match status" value="1"/>
</dbReference>
<keyword evidence="2" id="KW-0479">Metal-binding</keyword>
<dbReference type="OrthoDB" id="9800565at2"/>
<evidence type="ECO:0000256" key="2">
    <source>
        <dbReference type="RuleBase" id="RU362039"/>
    </source>
</evidence>
<dbReference type="GO" id="GO:0016787">
    <property type="term" value="F:hydrolase activity"/>
    <property type="evidence" value="ECO:0007669"/>
    <property type="project" value="UniProtKB-UniRule"/>
</dbReference>
<evidence type="ECO:0000313" key="4">
    <source>
        <dbReference type="EMBL" id="PTM57983.1"/>
    </source>
</evidence>
<organism evidence="4 5">
    <name type="scientific">Desmospora activa DSM 45169</name>
    <dbReference type="NCBI Taxonomy" id="1121389"/>
    <lineage>
        <taxon>Bacteria</taxon>
        <taxon>Bacillati</taxon>
        <taxon>Bacillota</taxon>
        <taxon>Bacilli</taxon>
        <taxon>Bacillales</taxon>
        <taxon>Thermoactinomycetaceae</taxon>
        <taxon>Desmospora</taxon>
    </lineage>
</organism>
<dbReference type="PANTHER" id="PTHR11124">
    <property type="entry name" value="VACUOLAR SORTING PROTEIN VPS29"/>
    <property type="match status" value="1"/>
</dbReference>
<proteinExistence type="inferred from homology"/>
<dbReference type="EMBL" id="PZZP01000001">
    <property type="protein sequence ID" value="PTM57983.1"/>
    <property type="molecule type" value="Genomic_DNA"/>
</dbReference>
<evidence type="ECO:0000259" key="3">
    <source>
        <dbReference type="Pfam" id="PF12850"/>
    </source>
</evidence>
<protein>
    <recommendedName>
        <fullName evidence="2">Phosphoesterase</fullName>
        <ecNumber evidence="2">3.1.4.-</ecNumber>
    </recommendedName>
</protein>
<reference evidence="4 5" key="1">
    <citation type="submission" date="2018-04" db="EMBL/GenBank/DDBJ databases">
        <title>Genomic Encyclopedia of Archaeal and Bacterial Type Strains, Phase II (KMG-II): from individual species to whole genera.</title>
        <authorList>
            <person name="Goeker M."/>
        </authorList>
    </citation>
    <scope>NUCLEOTIDE SEQUENCE [LARGE SCALE GENOMIC DNA]</scope>
    <source>
        <strain evidence="4 5">DSM 45169</strain>
    </source>
</reference>
<comment type="similarity">
    <text evidence="1 2">Belongs to the metallophosphoesterase superfamily. YfcE family.</text>
</comment>
<name>A0A2T4Z7W5_9BACL</name>
<dbReference type="SUPFAM" id="SSF56300">
    <property type="entry name" value="Metallo-dependent phosphatases"/>
    <property type="match status" value="1"/>
</dbReference>
<evidence type="ECO:0000313" key="5">
    <source>
        <dbReference type="Proteomes" id="UP000241639"/>
    </source>
</evidence>
<sequence length="166" mass="19111">MRVIIISDTHIPKRAKQLPPTLLRALEKPTAAILHAGDWVDESVTRELKQYAPVYGVYGNCDPPEVRRHWHERTRVRIGDHWVGIVHGHGHRGTTRKRALDAFADEPVDLLIFGHSHIPYHKRHGSTLVFNPGSPTDRRRSPRFSFGVARLEEEIRVKHLFFDQKG</sequence>
<evidence type="ECO:0000256" key="1">
    <source>
        <dbReference type="ARBA" id="ARBA00008950"/>
    </source>
</evidence>
<dbReference type="InterPro" id="IPR024654">
    <property type="entry name" value="Calcineurin-like_PHP_lpxH"/>
</dbReference>